<name>A0ABX1S9W4_9PSEU</name>
<gene>
    <name evidence="3" type="ORF">HF526_13725</name>
</gene>
<protein>
    <submittedName>
        <fullName evidence="3">Two pore domain potassium channel family protein</fullName>
    </submittedName>
</protein>
<sequence length="180" mass="19278">MTKRRSHVLQILRHVLILASALLFYYSVPIGLSGQHRILQIALFAVGVAVLIWLVALQVRRQLVAGSDPGVRVQSLLTLLYPVVVLFGLAYYGIESAYPAQFDGLVTRTDSLYFTIVTLGTVGYGDVHAAGQLARCVTIVQVVFDLVVIGALIAVATSRFQVVVAARQAGSGGEPSQPSS</sequence>
<proteinExistence type="predicted"/>
<feature type="transmembrane region" description="Helical" evidence="1">
    <location>
        <begin position="12"/>
        <end position="32"/>
    </location>
</feature>
<dbReference type="Pfam" id="PF07885">
    <property type="entry name" value="Ion_trans_2"/>
    <property type="match status" value="1"/>
</dbReference>
<dbReference type="GO" id="GO:0034220">
    <property type="term" value="P:monoatomic ion transmembrane transport"/>
    <property type="evidence" value="ECO:0007669"/>
    <property type="project" value="UniProtKB-KW"/>
</dbReference>
<keyword evidence="3" id="KW-0407">Ion channel</keyword>
<dbReference type="SUPFAM" id="SSF81324">
    <property type="entry name" value="Voltage-gated potassium channels"/>
    <property type="match status" value="1"/>
</dbReference>
<evidence type="ECO:0000259" key="2">
    <source>
        <dbReference type="Pfam" id="PF07885"/>
    </source>
</evidence>
<comment type="caution">
    <text evidence="3">The sequence shown here is derived from an EMBL/GenBank/DDBJ whole genome shotgun (WGS) entry which is preliminary data.</text>
</comment>
<dbReference type="Proteomes" id="UP000820669">
    <property type="component" value="Unassembled WGS sequence"/>
</dbReference>
<dbReference type="EMBL" id="JAAXLA010000021">
    <property type="protein sequence ID" value="NMH98361.1"/>
    <property type="molecule type" value="Genomic_DNA"/>
</dbReference>
<evidence type="ECO:0000313" key="4">
    <source>
        <dbReference type="Proteomes" id="UP000820669"/>
    </source>
</evidence>
<accession>A0ABX1S9W4</accession>
<dbReference type="InterPro" id="IPR013099">
    <property type="entry name" value="K_chnl_dom"/>
</dbReference>
<keyword evidence="3" id="KW-0406">Ion transport</keyword>
<feature type="transmembrane region" description="Helical" evidence="1">
    <location>
        <begin position="112"/>
        <end position="129"/>
    </location>
</feature>
<feature type="domain" description="Potassium channel" evidence="2">
    <location>
        <begin position="84"/>
        <end position="160"/>
    </location>
</feature>
<keyword evidence="1" id="KW-1133">Transmembrane helix</keyword>
<feature type="transmembrane region" description="Helical" evidence="1">
    <location>
        <begin position="136"/>
        <end position="156"/>
    </location>
</feature>
<evidence type="ECO:0000256" key="1">
    <source>
        <dbReference type="SAM" id="Phobius"/>
    </source>
</evidence>
<keyword evidence="4" id="KW-1185">Reference proteome</keyword>
<keyword evidence="1" id="KW-0812">Transmembrane</keyword>
<dbReference type="Gene3D" id="1.10.287.70">
    <property type="match status" value="1"/>
</dbReference>
<reference evidence="3 4" key="1">
    <citation type="submission" date="2020-04" db="EMBL/GenBank/DDBJ databases">
        <authorList>
            <person name="Klaysubun C."/>
            <person name="Duangmal K."/>
            <person name="Lipun K."/>
        </authorList>
    </citation>
    <scope>NUCLEOTIDE SEQUENCE [LARGE SCALE GENOMIC DNA]</scope>
    <source>
        <strain evidence="3 4">K10HN5</strain>
    </source>
</reference>
<feature type="transmembrane region" description="Helical" evidence="1">
    <location>
        <begin position="71"/>
        <end position="92"/>
    </location>
</feature>
<organism evidence="3 4">
    <name type="scientific">Pseudonocardia acidicola</name>
    <dbReference type="NCBI Taxonomy" id="2724939"/>
    <lineage>
        <taxon>Bacteria</taxon>
        <taxon>Bacillati</taxon>
        <taxon>Actinomycetota</taxon>
        <taxon>Actinomycetes</taxon>
        <taxon>Pseudonocardiales</taxon>
        <taxon>Pseudonocardiaceae</taxon>
        <taxon>Pseudonocardia</taxon>
    </lineage>
</organism>
<feature type="transmembrane region" description="Helical" evidence="1">
    <location>
        <begin position="38"/>
        <end position="59"/>
    </location>
</feature>
<dbReference type="RefSeq" id="WP_169381795.1">
    <property type="nucleotide sequence ID" value="NZ_JAAXLA010000021.1"/>
</dbReference>
<keyword evidence="3" id="KW-0813">Transport</keyword>
<keyword evidence="1" id="KW-0472">Membrane</keyword>
<evidence type="ECO:0000313" key="3">
    <source>
        <dbReference type="EMBL" id="NMH98361.1"/>
    </source>
</evidence>